<evidence type="ECO:0000313" key="2">
    <source>
        <dbReference type="EMBL" id="MFD1362150.1"/>
    </source>
</evidence>
<name>A0ABW3ZVS7_9BACI</name>
<accession>A0ABW3ZVS7</accession>
<dbReference type="CDD" id="cd24007">
    <property type="entry name" value="ASKHA_NBD_eukNAGK-like"/>
    <property type="match status" value="1"/>
</dbReference>
<dbReference type="InterPro" id="IPR002731">
    <property type="entry name" value="ATPase_BadF"/>
</dbReference>
<dbReference type="Pfam" id="PF01869">
    <property type="entry name" value="BcrAD_BadFG"/>
    <property type="match status" value="1"/>
</dbReference>
<reference evidence="3" key="1">
    <citation type="journal article" date="2019" name="Int. J. Syst. Evol. Microbiol.">
        <title>The Global Catalogue of Microorganisms (GCM) 10K type strain sequencing project: providing services to taxonomists for standard genome sequencing and annotation.</title>
        <authorList>
            <consortium name="The Broad Institute Genomics Platform"/>
            <consortium name="The Broad Institute Genome Sequencing Center for Infectious Disease"/>
            <person name="Wu L."/>
            <person name="Ma J."/>
        </authorList>
    </citation>
    <scope>NUCLEOTIDE SEQUENCE [LARGE SCALE GENOMIC DNA]</scope>
    <source>
        <strain evidence="3">CCUG 54822</strain>
    </source>
</reference>
<keyword evidence="2" id="KW-0808">Transferase</keyword>
<dbReference type="EMBL" id="JBHTNH010000023">
    <property type="protein sequence ID" value="MFD1362150.1"/>
    <property type="molecule type" value="Genomic_DNA"/>
</dbReference>
<dbReference type="GO" id="GO:0016301">
    <property type="term" value="F:kinase activity"/>
    <property type="evidence" value="ECO:0007669"/>
    <property type="project" value="UniProtKB-KW"/>
</dbReference>
<keyword evidence="3" id="KW-1185">Reference proteome</keyword>
<evidence type="ECO:0000313" key="3">
    <source>
        <dbReference type="Proteomes" id="UP001597178"/>
    </source>
</evidence>
<dbReference type="InterPro" id="IPR052519">
    <property type="entry name" value="Euk-type_GlcNAc_Kinase"/>
</dbReference>
<feature type="domain" description="ATPase BadF/BadG/BcrA/BcrD type" evidence="1">
    <location>
        <begin position="5"/>
        <end position="300"/>
    </location>
</feature>
<dbReference type="InterPro" id="IPR043129">
    <property type="entry name" value="ATPase_NBD"/>
</dbReference>
<keyword evidence="2" id="KW-0418">Kinase</keyword>
<evidence type="ECO:0000259" key="1">
    <source>
        <dbReference type="Pfam" id="PF01869"/>
    </source>
</evidence>
<sequence>MEYILGVDGGNSKTYAVIVDSEGNRLGQGISGNGNHQGIGVDGFLENIHSAVNQALNQAELHPGEISFAQFGLAGADREKDIHILRRALQTLPFKNWDLVPDTLEGLRAGSRTNTGVVLVCGAGTNAAGRNNAGDTIQTGGFGYRFGDGAGGGFIALEAFRAAVRAWESRGPQTRLTEMLPKSVGFEDMGDMYHYFLDNLHEEFPLSFTLTLHQAAERGDAAAIDILKKVGWELGIAANSVVKRLGGFDNEPIPVILVGSVLQEGKNRYLLHMLEETIKDENPTCDMINLPMEPVYGSILLGMDNLNIEPDDDILNKFSSYGGYDA</sequence>
<dbReference type="Proteomes" id="UP001597178">
    <property type="component" value="Unassembled WGS sequence"/>
</dbReference>
<proteinExistence type="predicted"/>
<organism evidence="2 3">
    <name type="scientific">Lentibacillus salinarum</name>
    <dbReference type="NCBI Taxonomy" id="446820"/>
    <lineage>
        <taxon>Bacteria</taxon>
        <taxon>Bacillati</taxon>
        <taxon>Bacillota</taxon>
        <taxon>Bacilli</taxon>
        <taxon>Bacillales</taxon>
        <taxon>Bacillaceae</taxon>
        <taxon>Lentibacillus</taxon>
    </lineage>
</organism>
<dbReference type="PANTHER" id="PTHR43190">
    <property type="entry name" value="N-ACETYL-D-GLUCOSAMINE KINASE"/>
    <property type="match status" value="1"/>
</dbReference>
<dbReference type="SUPFAM" id="SSF53067">
    <property type="entry name" value="Actin-like ATPase domain"/>
    <property type="match status" value="2"/>
</dbReference>
<dbReference type="RefSeq" id="WP_382400409.1">
    <property type="nucleotide sequence ID" value="NZ_JBHTNH010000023.1"/>
</dbReference>
<comment type="caution">
    <text evidence="2">The sequence shown here is derived from an EMBL/GenBank/DDBJ whole genome shotgun (WGS) entry which is preliminary data.</text>
</comment>
<protein>
    <submittedName>
        <fullName evidence="2">N-acetylglucosamine kinase</fullName>
    </submittedName>
</protein>
<gene>
    <name evidence="2" type="ORF">ACFQ4A_10835</name>
</gene>
<dbReference type="PANTHER" id="PTHR43190:SF3">
    <property type="entry name" value="N-ACETYL-D-GLUCOSAMINE KINASE"/>
    <property type="match status" value="1"/>
</dbReference>
<dbReference type="Gene3D" id="3.30.420.40">
    <property type="match status" value="2"/>
</dbReference>